<dbReference type="Proteomes" id="UP000553981">
    <property type="component" value="Unassembled WGS sequence"/>
</dbReference>
<comment type="caution">
    <text evidence="3">The sequence shown here is derived from an EMBL/GenBank/DDBJ whole genome shotgun (WGS) entry which is preliminary data.</text>
</comment>
<sequence>MSDNLPQPPRNPVPPQGGGPQQRRQEQPFFPPARPQVPVNPMQPGQISGNPPVPAWRPGPQTVHPRVLPSRSAVRRGLVSPQGQPVPNPAQNVPNQPFAAANRGIPTVPRAPMAPMAPTVPAAPAVPVPPAATIPPAMTAPAVPAAPATPAVPTAPAAPVVPAVPTPQPARSGQPQPVPSTPIGAGAPPAAPDEEIDETETAAWRTELAAAAAQNEFEQVESPEGLNPEPAPTEPPAKRPGAWKRLSHLRDQSRTLAKTGVPNPPPSTLRANLIGILTGLLVAPLAMIFLIWGTKTVMDASYGAGAVAIFLGIFEILAGTALLSITGVITGYYSSLSWAISALWPVLLTVLASPIRGLVASHNDTLTGASQYSLWWDFLDGVSTLTASGLFPTMAIVMVGASLAAQIAYLEGRDFALLEHQLGETNDREPGTPIAPPSRLKYHLRAIVVSVVCTVAGMLSLIPLHDRLAVITGASGHLSKLPAVATYGLPILGILLLFIAVYSGSRSAAGLMFAGVTCGVIPGAILAFGEASTSGWAERLVRMLSDYLTASMHVSGGPLMTFGFVLIACALTLWWCRQSGVRDQKADLEAGA</sequence>
<organism evidence="3 4">
    <name type="scientific">Mobiluncus curtisii</name>
    <dbReference type="NCBI Taxonomy" id="2051"/>
    <lineage>
        <taxon>Bacteria</taxon>
        <taxon>Bacillati</taxon>
        <taxon>Actinomycetota</taxon>
        <taxon>Actinomycetes</taxon>
        <taxon>Actinomycetales</taxon>
        <taxon>Actinomycetaceae</taxon>
        <taxon>Mobiluncus</taxon>
    </lineage>
</organism>
<dbReference type="GeneID" id="55564894"/>
<keyword evidence="2" id="KW-0472">Membrane</keyword>
<feature type="transmembrane region" description="Helical" evidence="2">
    <location>
        <begin position="484"/>
        <end position="502"/>
    </location>
</feature>
<dbReference type="AlphaFoldDB" id="A0A7Y0UII8"/>
<feature type="region of interest" description="Disordered" evidence="1">
    <location>
        <begin position="215"/>
        <end position="242"/>
    </location>
</feature>
<accession>A0A7Y0UII8</accession>
<protein>
    <submittedName>
        <fullName evidence="3">Uncharacterized protein</fullName>
    </submittedName>
</protein>
<dbReference type="RefSeq" id="WP_013188931.1">
    <property type="nucleotide sequence ID" value="NZ_CP068112.1"/>
</dbReference>
<feature type="compositionally biased region" description="Low complexity" evidence="1">
    <location>
        <begin position="81"/>
        <end position="106"/>
    </location>
</feature>
<keyword evidence="2" id="KW-1133">Transmembrane helix</keyword>
<evidence type="ECO:0000256" key="2">
    <source>
        <dbReference type="SAM" id="Phobius"/>
    </source>
</evidence>
<feature type="region of interest" description="Disordered" evidence="1">
    <location>
        <begin position="1"/>
        <end position="106"/>
    </location>
</feature>
<proteinExistence type="predicted"/>
<keyword evidence="2" id="KW-0812">Transmembrane</keyword>
<feature type="transmembrane region" description="Helical" evidence="2">
    <location>
        <begin position="336"/>
        <end position="355"/>
    </location>
</feature>
<feature type="transmembrane region" description="Helical" evidence="2">
    <location>
        <begin position="304"/>
        <end position="329"/>
    </location>
</feature>
<feature type="transmembrane region" description="Helical" evidence="2">
    <location>
        <begin position="509"/>
        <end position="528"/>
    </location>
</feature>
<reference evidence="3 4" key="1">
    <citation type="submission" date="2020-04" db="EMBL/GenBank/DDBJ databases">
        <title>Antimicrobial susceptibility and clonality of vaginal-derived multi-drug resistant Mobiluncus isolates in China.</title>
        <authorList>
            <person name="Zhang X."/>
        </authorList>
    </citation>
    <scope>NUCLEOTIDE SEQUENCE [LARGE SCALE GENOMIC DNA]</scope>
    <source>
        <strain evidence="3 4">19</strain>
    </source>
</reference>
<feature type="transmembrane region" description="Helical" evidence="2">
    <location>
        <begin position="273"/>
        <end position="292"/>
    </location>
</feature>
<feature type="transmembrane region" description="Helical" evidence="2">
    <location>
        <begin position="389"/>
        <end position="410"/>
    </location>
</feature>
<dbReference type="EMBL" id="JABCUI010000005">
    <property type="protein sequence ID" value="NMW87974.1"/>
    <property type="molecule type" value="Genomic_DNA"/>
</dbReference>
<evidence type="ECO:0000313" key="3">
    <source>
        <dbReference type="EMBL" id="NMW87974.1"/>
    </source>
</evidence>
<evidence type="ECO:0000313" key="4">
    <source>
        <dbReference type="Proteomes" id="UP000553981"/>
    </source>
</evidence>
<gene>
    <name evidence="3" type="ORF">HHJ67_09530</name>
</gene>
<feature type="compositionally biased region" description="Low complexity" evidence="1">
    <location>
        <begin position="143"/>
        <end position="161"/>
    </location>
</feature>
<name>A0A7Y0UII8_9ACTO</name>
<feature type="transmembrane region" description="Helical" evidence="2">
    <location>
        <begin position="444"/>
        <end position="464"/>
    </location>
</feature>
<feature type="transmembrane region" description="Helical" evidence="2">
    <location>
        <begin position="548"/>
        <end position="575"/>
    </location>
</feature>
<evidence type="ECO:0000256" key="1">
    <source>
        <dbReference type="SAM" id="MobiDB-lite"/>
    </source>
</evidence>
<feature type="compositionally biased region" description="Pro residues" evidence="1">
    <location>
        <begin position="1"/>
        <end position="17"/>
    </location>
</feature>
<feature type="region of interest" description="Disordered" evidence="1">
    <location>
        <begin position="143"/>
        <end position="199"/>
    </location>
</feature>